<dbReference type="GO" id="GO:0016987">
    <property type="term" value="F:sigma factor activity"/>
    <property type="evidence" value="ECO:0007669"/>
    <property type="project" value="UniProtKB-KW"/>
</dbReference>
<dbReference type="Pfam" id="PF08281">
    <property type="entry name" value="Sigma70_r4_2"/>
    <property type="match status" value="1"/>
</dbReference>
<feature type="domain" description="RNA polymerase sigma-70 region 2" evidence="5">
    <location>
        <begin position="9"/>
        <end position="72"/>
    </location>
</feature>
<dbReference type="PANTHER" id="PTHR43133">
    <property type="entry name" value="RNA POLYMERASE ECF-TYPE SIGMA FACTO"/>
    <property type="match status" value="1"/>
</dbReference>
<sequence length="167" mass="19307">MFEPLEQLYHGSHRSLVDAAQALLGCRARAEDVVQDAFLKLWESGDQHVIQEPIRYLFRMVRNLAIDRLRRLALEGRYRFDEEPLDELPAPQSTPEQAAISELEWQRMYQAIGELPERTRTVFTMSQLEGYSQREVASHLNASPTLVHFLLRDALTHCRSRLGFEAA</sequence>
<organism evidence="7 8">
    <name type="scientific">Aquipseudomonas guryensis</name>
    <dbReference type="NCBI Taxonomy" id="2759165"/>
    <lineage>
        <taxon>Bacteria</taxon>
        <taxon>Pseudomonadati</taxon>
        <taxon>Pseudomonadota</taxon>
        <taxon>Gammaproteobacteria</taxon>
        <taxon>Pseudomonadales</taxon>
        <taxon>Pseudomonadaceae</taxon>
        <taxon>Aquipseudomonas</taxon>
    </lineage>
</organism>
<dbReference type="InterPro" id="IPR007627">
    <property type="entry name" value="RNA_pol_sigma70_r2"/>
</dbReference>
<dbReference type="GO" id="GO:0006352">
    <property type="term" value="P:DNA-templated transcription initiation"/>
    <property type="evidence" value="ECO:0007669"/>
    <property type="project" value="InterPro"/>
</dbReference>
<dbReference type="SUPFAM" id="SSF88946">
    <property type="entry name" value="Sigma2 domain of RNA polymerase sigma factors"/>
    <property type="match status" value="1"/>
</dbReference>
<gene>
    <name evidence="7" type="ORF">H3H45_11490</name>
</gene>
<dbReference type="Gene3D" id="1.10.1740.10">
    <property type="match status" value="1"/>
</dbReference>
<dbReference type="PANTHER" id="PTHR43133:SF63">
    <property type="entry name" value="RNA POLYMERASE SIGMA FACTOR FECI-RELATED"/>
    <property type="match status" value="1"/>
</dbReference>
<protein>
    <submittedName>
        <fullName evidence="7">Sigma-70 family RNA polymerase sigma factor</fullName>
    </submittedName>
</protein>
<dbReference type="SUPFAM" id="SSF88659">
    <property type="entry name" value="Sigma3 and sigma4 domains of RNA polymerase sigma factors"/>
    <property type="match status" value="1"/>
</dbReference>
<dbReference type="RefSeq" id="WP_182833848.1">
    <property type="nucleotide sequence ID" value="NZ_JACJFN010000002.1"/>
</dbReference>
<reference evidence="7 8" key="1">
    <citation type="submission" date="2020-08" db="EMBL/GenBank/DDBJ databases">
        <authorList>
            <person name="Kim C.M."/>
        </authorList>
    </citation>
    <scope>NUCLEOTIDE SEQUENCE [LARGE SCALE GENOMIC DNA]</scope>
    <source>
        <strain evidence="7 8">SR9</strain>
    </source>
</reference>
<evidence type="ECO:0000256" key="4">
    <source>
        <dbReference type="ARBA" id="ARBA00023163"/>
    </source>
</evidence>
<evidence type="ECO:0000313" key="7">
    <source>
        <dbReference type="EMBL" id="MBB1519863.1"/>
    </source>
</evidence>
<proteinExistence type="inferred from homology"/>
<dbReference type="Pfam" id="PF04542">
    <property type="entry name" value="Sigma70_r2"/>
    <property type="match status" value="1"/>
</dbReference>
<comment type="similarity">
    <text evidence="1">Belongs to the sigma-70 factor family. ECF subfamily.</text>
</comment>
<dbReference type="InterPro" id="IPR036388">
    <property type="entry name" value="WH-like_DNA-bd_sf"/>
</dbReference>
<evidence type="ECO:0000256" key="2">
    <source>
        <dbReference type="ARBA" id="ARBA00023015"/>
    </source>
</evidence>
<comment type="caution">
    <text evidence="7">The sequence shown here is derived from an EMBL/GenBank/DDBJ whole genome shotgun (WGS) entry which is preliminary data.</text>
</comment>
<evidence type="ECO:0000259" key="6">
    <source>
        <dbReference type="Pfam" id="PF08281"/>
    </source>
</evidence>
<dbReference type="InterPro" id="IPR013324">
    <property type="entry name" value="RNA_pol_sigma_r3/r4-like"/>
</dbReference>
<evidence type="ECO:0000256" key="1">
    <source>
        <dbReference type="ARBA" id="ARBA00010641"/>
    </source>
</evidence>
<keyword evidence="8" id="KW-1185">Reference proteome</keyword>
<dbReference type="InterPro" id="IPR013325">
    <property type="entry name" value="RNA_pol_sigma_r2"/>
</dbReference>
<dbReference type="Proteomes" id="UP000581189">
    <property type="component" value="Unassembled WGS sequence"/>
</dbReference>
<accession>A0A7W4H3Q1</accession>
<dbReference type="InterPro" id="IPR013249">
    <property type="entry name" value="RNA_pol_sigma70_r4_t2"/>
</dbReference>
<keyword evidence="2" id="KW-0805">Transcription regulation</keyword>
<dbReference type="EMBL" id="JACJFN010000002">
    <property type="protein sequence ID" value="MBB1519863.1"/>
    <property type="molecule type" value="Genomic_DNA"/>
</dbReference>
<dbReference type="NCBIfam" id="TIGR02937">
    <property type="entry name" value="sigma70-ECF"/>
    <property type="match status" value="1"/>
</dbReference>
<evidence type="ECO:0000313" key="8">
    <source>
        <dbReference type="Proteomes" id="UP000581189"/>
    </source>
</evidence>
<keyword evidence="4" id="KW-0804">Transcription</keyword>
<dbReference type="InterPro" id="IPR014284">
    <property type="entry name" value="RNA_pol_sigma-70_dom"/>
</dbReference>
<feature type="domain" description="RNA polymerase sigma factor 70 region 4 type 2" evidence="6">
    <location>
        <begin position="106"/>
        <end position="158"/>
    </location>
</feature>
<name>A0A7W4H3Q1_9GAMM</name>
<dbReference type="GO" id="GO:0003677">
    <property type="term" value="F:DNA binding"/>
    <property type="evidence" value="ECO:0007669"/>
    <property type="project" value="InterPro"/>
</dbReference>
<evidence type="ECO:0000256" key="3">
    <source>
        <dbReference type="ARBA" id="ARBA00023082"/>
    </source>
</evidence>
<dbReference type="InterPro" id="IPR039425">
    <property type="entry name" value="RNA_pol_sigma-70-like"/>
</dbReference>
<dbReference type="Gene3D" id="1.10.10.10">
    <property type="entry name" value="Winged helix-like DNA-binding domain superfamily/Winged helix DNA-binding domain"/>
    <property type="match status" value="1"/>
</dbReference>
<dbReference type="AlphaFoldDB" id="A0A7W4H3Q1"/>
<keyword evidence="3" id="KW-0731">Sigma factor</keyword>
<evidence type="ECO:0000259" key="5">
    <source>
        <dbReference type="Pfam" id="PF04542"/>
    </source>
</evidence>